<dbReference type="SUPFAM" id="SSF64356">
    <property type="entry name" value="SNARE-like"/>
    <property type="match status" value="1"/>
</dbReference>
<dbReference type="InterPro" id="IPR011012">
    <property type="entry name" value="Longin-like_dom_sf"/>
</dbReference>
<dbReference type="GO" id="GO:0030658">
    <property type="term" value="C:transport vesicle membrane"/>
    <property type="evidence" value="ECO:0007669"/>
    <property type="project" value="UniProtKB-SubCell"/>
</dbReference>
<dbReference type="GO" id="GO:0006887">
    <property type="term" value="P:exocytosis"/>
    <property type="evidence" value="ECO:0007669"/>
    <property type="project" value="TreeGrafter"/>
</dbReference>
<evidence type="ECO:0000256" key="7">
    <source>
        <dbReference type="ARBA" id="ARBA00023136"/>
    </source>
</evidence>
<dbReference type="Pfam" id="PF13774">
    <property type="entry name" value="Longin"/>
    <property type="match status" value="1"/>
</dbReference>
<evidence type="ECO:0000256" key="9">
    <source>
        <dbReference type="ARBA" id="ARBA00037803"/>
    </source>
</evidence>
<evidence type="ECO:0000256" key="5">
    <source>
        <dbReference type="ARBA" id="ARBA00022927"/>
    </source>
</evidence>
<dbReference type="GO" id="GO:0005484">
    <property type="term" value="F:SNAP receptor activity"/>
    <property type="evidence" value="ECO:0007669"/>
    <property type="project" value="TreeGrafter"/>
</dbReference>
<dbReference type="Gene3D" id="1.20.5.110">
    <property type="match status" value="1"/>
</dbReference>
<keyword evidence="3" id="KW-0813">Transport</keyword>
<dbReference type="CDD" id="cd14824">
    <property type="entry name" value="Longin"/>
    <property type="match status" value="1"/>
</dbReference>
<gene>
    <name evidence="19" type="primary">Vamp7</name>
</gene>
<dbReference type="PROSITE" id="PS50892">
    <property type="entry name" value="V_SNARE"/>
    <property type="match status" value="1"/>
</dbReference>
<protein>
    <recommendedName>
        <fullName evidence="13">Vesicle-associated membrane protein 7</fullName>
    </recommendedName>
    <alternativeName>
        <fullName evidence="14">Synaptobrevin-like protein 1</fullName>
    </alternativeName>
</protein>
<evidence type="ECO:0000256" key="8">
    <source>
        <dbReference type="ARBA" id="ARBA00037801"/>
    </source>
</evidence>
<dbReference type="GO" id="GO:0030670">
    <property type="term" value="C:phagocytic vesicle membrane"/>
    <property type="evidence" value="ECO:0007669"/>
    <property type="project" value="UniProtKB-SubCell"/>
</dbReference>
<evidence type="ECO:0000313" key="19">
    <source>
        <dbReference type="EMBL" id="CAB3267592.1"/>
    </source>
</evidence>
<evidence type="ECO:0000256" key="10">
    <source>
        <dbReference type="ARBA" id="ARBA00037845"/>
    </source>
</evidence>
<evidence type="ECO:0000259" key="18">
    <source>
        <dbReference type="PROSITE" id="PS50892"/>
    </source>
</evidence>
<comment type="similarity">
    <text evidence="2">Belongs to the synaptobrevin family.</text>
</comment>
<dbReference type="InterPro" id="IPR051097">
    <property type="entry name" value="Synaptobrevin-like_transport"/>
</dbReference>
<evidence type="ECO:0000256" key="2">
    <source>
        <dbReference type="ARBA" id="ARBA00008025"/>
    </source>
</evidence>
<dbReference type="Gene3D" id="3.30.450.50">
    <property type="entry name" value="Longin domain"/>
    <property type="match status" value="1"/>
</dbReference>
<dbReference type="FunFam" id="3.30.450.50:FF:000015">
    <property type="entry name" value="Synaptobrevin 2 isoform 1"/>
    <property type="match status" value="1"/>
</dbReference>
<proteinExistence type="evidence at transcript level"/>
<dbReference type="PANTHER" id="PTHR21136">
    <property type="entry name" value="SNARE PROTEINS"/>
    <property type="match status" value="1"/>
</dbReference>
<evidence type="ECO:0000259" key="17">
    <source>
        <dbReference type="PROSITE" id="PS50859"/>
    </source>
</evidence>
<evidence type="ECO:0000256" key="14">
    <source>
        <dbReference type="ARBA" id="ARBA00042194"/>
    </source>
</evidence>
<dbReference type="GO" id="GO:0005765">
    <property type="term" value="C:lysosomal membrane"/>
    <property type="evidence" value="ECO:0007669"/>
    <property type="project" value="UniProtKB-SubCell"/>
</dbReference>
<evidence type="ECO:0000256" key="11">
    <source>
        <dbReference type="ARBA" id="ARBA00037863"/>
    </source>
</evidence>
<keyword evidence="7 16" id="KW-0472">Membrane</keyword>
<feature type="domain" description="Longin" evidence="17">
    <location>
        <begin position="15"/>
        <end position="118"/>
    </location>
</feature>
<dbReference type="PROSITE" id="PS50859">
    <property type="entry name" value="LONGIN"/>
    <property type="match status" value="1"/>
</dbReference>
<dbReference type="GO" id="GO:0031201">
    <property type="term" value="C:SNARE complex"/>
    <property type="evidence" value="ECO:0007669"/>
    <property type="project" value="TreeGrafter"/>
</dbReference>
<dbReference type="InterPro" id="IPR042855">
    <property type="entry name" value="V_SNARE_CC"/>
</dbReference>
<keyword evidence="6 16" id="KW-1133">Transmembrane helix</keyword>
<sequence length="237" mass="27076">MFELRPLGMAILYSVIARGQTVLAKYASCAGNFQEVAEQILAKIPSDDAKLTYSHGNFLFHYVCEDRIVYMAITEDDFERSRAFRYLSDIKKRFKSTYGNNVHTALPYAMDTEFSGQLMIQMRHYSKDEPEELNKVGQVQDQLDELKGIMVQNIDSIATRGENLNLLVDKTEDLSESAVTFKKQSTTLARKMWWKKVKWIILLSLLGILIFYFIMSAACGGLNWPRCVHHGNGTKVP</sequence>
<feature type="domain" description="V-SNARE coiled-coil homology" evidence="18">
    <location>
        <begin position="135"/>
        <end position="195"/>
    </location>
</feature>
<evidence type="ECO:0000256" key="15">
    <source>
        <dbReference type="PROSITE-ProRule" id="PRU00290"/>
    </source>
</evidence>
<evidence type="ECO:0000256" key="3">
    <source>
        <dbReference type="ARBA" id="ARBA00022448"/>
    </source>
</evidence>
<keyword evidence="15" id="KW-0175">Coiled coil</keyword>
<dbReference type="GO" id="GO:0005789">
    <property type="term" value="C:endoplasmic reticulum membrane"/>
    <property type="evidence" value="ECO:0007669"/>
    <property type="project" value="UniProtKB-SubCell"/>
</dbReference>
<organism evidence="19">
    <name type="scientific">Phallusia mammillata</name>
    <dbReference type="NCBI Taxonomy" id="59560"/>
    <lineage>
        <taxon>Eukaryota</taxon>
        <taxon>Metazoa</taxon>
        <taxon>Chordata</taxon>
        <taxon>Tunicata</taxon>
        <taxon>Ascidiacea</taxon>
        <taxon>Phlebobranchia</taxon>
        <taxon>Ascidiidae</taxon>
        <taxon>Phallusia</taxon>
    </lineage>
</organism>
<feature type="transmembrane region" description="Helical" evidence="16">
    <location>
        <begin position="199"/>
        <end position="224"/>
    </location>
</feature>
<evidence type="ECO:0000256" key="12">
    <source>
        <dbReference type="ARBA" id="ARBA00037875"/>
    </source>
</evidence>
<dbReference type="SMART" id="SM01270">
    <property type="entry name" value="Longin"/>
    <property type="match status" value="1"/>
</dbReference>
<dbReference type="AlphaFoldDB" id="A0A6F9DVZ6"/>
<evidence type="ECO:0000256" key="16">
    <source>
        <dbReference type="SAM" id="Phobius"/>
    </source>
</evidence>
<dbReference type="GO" id="GO:0006906">
    <property type="term" value="P:vesicle fusion"/>
    <property type="evidence" value="ECO:0007669"/>
    <property type="project" value="TreeGrafter"/>
</dbReference>
<dbReference type="PRINTS" id="PR00219">
    <property type="entry name" value="SYNAPTOBREVN"/>
</dbReference>
<dbReference type="InterPro" id="IPR010908">
    <property type="entry name" value="Longin_dom"/>
</dbReference>
<keyword evidence="5" id="KW-0653">Protein transport</keyword>
<dbReference type="GO" id="GO:0000149">
    <property type="term" value="F:SNARE binding"/>
    <property type="evidence" value="ECO:0007669"/>
    <property type="project" value="TreeGrafter"/>
</dbReference>
<dbReference type="CDD" id="cd15871">
    <property type="entry name" value="R-SNARE_VAMP7"/>
    <property type="match status" value="1"/>
</dbReference>
<dbReference type="InterPro" id="IPR001388">
    <property type="entry name" value="Synaptobrevin-like"/>
</dbReference>
<name>A0A6F9DVZ6_9ASCI</name>
<evidence type="ECO:0000256" key="6">
    <source>
        <dbReference type="ARBA" id="ARBA00022989"/>
    </source>
</evidence>
<dbReference type="EMBL" id="LR791730">
    <property type="protein sequence ID" value="CAB3267592.1"/>
    <property type="molecule type" value="mRNA"/>
</dbReference>
<dbReference type="GO" id="GO:0031902">
    <property type="term" value="C:late endosome membrane"/>
    <property type="evidence" value="ECO:0007669"/>
    <property type="project" value="UniProtKB-SubCell"/>
</dbReference>
<dbReference type="FunFam" id="1.20.5.110:FF:000004">
    <property type="entry name" value="Vesicle-associated membrane protein 7"/>
    <property type="match status" value="1"/>
</dbReference>
<evidence type="ECO:0000256" key="4">
    <source>
        <dbReference type="ARBA" id="ARBA00022692"/>
    </source>
</evidence>
<accession>A0A6F9DVZ6</accession>
<reference evidence="19" key="1">
    <citation type="submission" date="2020-04" db="EMBL/GenBank/DDBJ databases">
        <authorList>
            <person name="Neveu A P."/>
        </authorList>
    </citation>
    <scope>NUCLEOTIDE SEQUENCE</scope>
    <source>
        <tissue evidence="19">Whole embryo</tissue>
    </source>
</reference>
<dbReference type="Pfam" id="PF00957">
    <property type="entry name" value="Synaptobrevin"/>
    <property type="match status" value="1"/>
</dbReference>
<dbReference type="SUPFAM" id="SSF58038">
    <property type="entry name" value="SNARE fusion complex"/>
    <property type="match status" value="1"/>
</dbReference>
<comment type="subcellular location">
    <subcellularLocation>
        <location evidence="12">Cytoplasmic vesicle</location>
        <location evidence="12">Phagosome membrane</location>
        <topology evidence="12">Single-pass type IV membrane protein</topology>
    </subcellularLocation>
    <subcellularLocation>
        <location evidence="9">Cytoplasmic vesicle</location>
        <location evidence="9">Secretory vesicle membrane</location>
        <topology evidence="9">Single-pass type IV membrane protein</topology>
    </subcellularLocation>
    <subcellularLocation>
        <location evidence="1">Endoplasmic reticulum membrane</location>
        <topology evidence="1">Single-pass type IV membrane protein</topology>
    </subcellularLocation>
    <subcellularLocation>
        <location evidence="8">Golgi apparatus</location>
        <location evidence="8">trans-Golgi network membrane</location>
        <topology evidence="8">Single-pass type IV membrane protein</topology>
    </subcellularLocation>
    <subcellularLocation>
        <location evidence="10">Late endosome membrane</location>
        <topology evidence="10">Single-pass type IV membrane protein</topology>
    </subcellularLocation>
    <subcellularLocation>
        <location evidence="11">Lysosome membrane</location>
        <topology evidence="11">Single-pass type IV membrane protein</topology>
    </subcellularLocation>
</comment>
<keyword evidence="4 16" id="KW-0812">Transmembrane</keyword>
<dbReference type="GO" id="GO:0015031">
    <property type="term" value="P:protein transport"/>
    <property type="evidence" value="ECO:0007669"/>
    <property type="project" value="UniProtKB-KW"/>
</dbReference>
<dbReference type="PANTHER" id="PTHR21136:SF179">
    <property type="entry name" value="VESICLE ASSOCIATED MEMBRANE PROTEIN 7-RELATED"/>
    <property type="match status" value="1"/>
</dbReference>
<evidence type="ECO:0000256" key="1">
    <source>
        <dbReference type="ARBA" id="ARBA00004163"/>
    </source>
</evidence>
<evidence type="ECO:0000256" key="13">
    <source>
        <dbReference type="ARBA" id="ARBA00039269"/>
    </source>
</evidence>
<dbReference type="GO" id="GO:0005794">
    <property type="term" value="C:Golgi apparatus"/>
    <property type="evidence" value="ECO:0007669"/>
    <property type="project" value="UniProtKB-SubCell"/>
</dbReference>